<keyword evidence="5" id="KW-0812">Transmembrane</keyword>
<dbReference type="Pfam" id="PF13609">
    <property type="entry name" value="Porin_4"/>
    <property type="match status" value="1"/>
</dbReference>
<feature type="domain" description="Porin" evidence="12">
    <location>
        <begin position="10"/>
        <end position="335"/>
    </location>
</feature>
<keyword evidence="6 11" id="KW-0732">Signal</keyword>
<comment type="caution">
    <text evidence="13">The sequence shown here is derived from an EMBL/GenBank/DDBJ whole genome shotgun (WGS) entry which is preliminary data.</text>
</comment>
<protein>
    <submittedName>
        <fullName evidence="13">Porin</fullName>
    </submittedName>
</protein>
<comment type="subunit">
    <text evidence="2">Homotrimer.</text>
</comment>
<keyword evidence="7" id="KW-0406">Ion transport</keyword>
<keyword evidence="3" id="KW-0813">Transport</keyword>
<gene>
    <name evidence="13" type="ORF">N7330_18770</name>
</gene>
<dbReference type="Gene3D" id="2.40.160.10">
    <property type="entry name" value="Porin"/>
    <property type="match status" value="1"/>
</dbReference>
<evidence type="ECO:0000259" key="12">
    <source>
        <dbReference type="Pfam" id="PF13609"/>
    </source>
</evidence>
<dbReference type="CDD" id="cd00342">
    <property type="entry name" value="gram_neg_porins"/>
    <property type="match status" value="1"/>
</dbReference>
<evidence type="ECO:0000256" key="7">
    <source>
        <dbReference type="ARBA" id="ARBA00023065"/>
    </source>
</evidence>
<comment type="subcellular location">
    <subcellularLocation>
        <location evidence="1">Cell outer membrane</location>
        <topology evidence="1">Multi-pass membrane protein</topology>
    </subcellularLocation>
</comment>
<dbReference type="PRINTS" id="PR00184">
    <property type="entry name" value="NEISSPPORIN"/>
</dbReference>
<feature type="chain" id="PRO_5041216081" evidence="11">
    <location>
        <begin position="23"/>
        <end position="359"/>
    </location>
</feature>
<dbReference type="EMBL" id="JAODZU010000035">
    <property type="protein sequence ID" value="MDH0365068.1"/>
    <property type="molecule type" value="Genomic_DNA"/>
</dbReference>
<dbReference type="PANTHER" id="PTHR34501">
    <property type="entry name" value="PROTEIN YDDL-RELATED"/>
    <property type="match status" value="1"/>
</dbReference>
<evidence type="ECO:0000313" key="14">
    <source>
        <dbReference type="Proteomes" id="UP001158297"/>
    </source>
</evidence>
<evidence type="ECO:0000256" key="5">
    <source>
        <dbReference type="ARBA" id="ARBA00022692"/>
    </source>
</evidence>
<dbReference type="GO" id="GO:0009279">
    <property type="term" value="C:cell outer membrane"/>
    <property type="evidence" value="ECO:0007669"/>
    <property type="project" value="UniProtKB-SubCell"/>
</dbReference>
<dbReference type="GO" id="GO:0015288">
    <property type="term" value="F:porin activity"/>
    <property type="evidence" value="ECO:0007669"/>
    <property type="project" value="UniProtKB-KW"/>
</dbReference>
<dbReference type="PANTHER" id="PTHR34501:SF9">
    <property type="entry name" value="MAJOR OUTER MEMBRANE PROTEIN P.IA"/>
    <property type="match status" value="1"/>
</dbReference>
<dbReference type="SUPFAM" id="SSF56935">
    <property type="entry name" value="Porins"/>
    <property type="match status" value="1"/>
</dbReference>
<evidence type="ECO:0000256" key="2">
    <source>
        <dbReference type="ARBA" id="ARBA00011233"/>
    </source>
</evidence>
<keyword evidence="4" id="KW-1134">Transmembrane beta strand</keyword>
<feature type="signal peptide" evidence="11">
    <location>
        <begin position="1"/>
        <end position="22"/>
    </location>
</feature>
<organism evidence="13 14">
    <name type="scientific">Comamonas aquatica</name>
    <dbReference type="NCBI Taxonomy" id="225991"/>
    <lineage>
        <taxon>Bacteria</taxon>
        <taxon>Pseudomonadati</taxon>
        <taxon>Pseudomonadota</taxon>
        <taxon>Betaproteobacteria</taxon>
        <taxon>Burkholderiales</taxon>
        <taxon>Comamonadaceae</taxon>
        <taxon>Comamonas</taxon>
    </lineage>
</organism>
<dbReference type="InterPro" id="IPR050298">
    <property type="entry name" value="Gram-neg_bact_OMP"/>
</dbReference>
<dbReference type="InterPro" id="IPR002299">
    <property type="entry name" value="Porin_Neis"/>
</dbReference>
<evidence type="ECO:0000256" key="6">
    <source>
        <dbReference type="ARBA" id="ARBA00022729"/>
    </source>
</evidence>
<evidence type="ECO:0000256" key="10">
    <source>
        <dbReference type="ARBA" id="ARBA00023237"/>
    </source>
</evidence>
<keyword evidence="10" id="KW-0998">Cell outer membrane</keyword>
<evidence type="ECO:0000256" key="8">
    <source>
        <dbReference type="ARBA" id="ARBA00023114"/>
    </source>
</evidence>
<sequence length="359" mass="38464">MTKTTRVMLAVLAVCGTSAAMAQSSVNVYGRINTTVESQKTGDTSTSVMNSNSSYLGFRGTEDLGNGLKAGFQLEGNFSSDDGSGAGGPGTGFDFKRHSEVNLSGSFGTVRLGNFYVGSYLATADYISMHNHDTGTSADALYAYVFPSGNQISYRSPDFGGVTAEFNYGFGEKGQRTDATKTAAYLPGTSLFGEGEHKGAFDAALNYNNGPLGLGFGYTQAKTNLTNLSAGDQLKEQQLGLRASYAINSLTLGAYYQYYKADADVVDTKRHAYRLAAMYTLGASEFHANVGRAQSYKGDLDGSKTSATQWTLGYNYNLSKRTKVYGYFTKINNGDDAIYNVNNAGDNFRSIAVGVRHLF</sequence>
<evidence type="ECO:0000256" key="4">
    <source>
        <dbReference type="ARBA" id="ARBA00022452"/>
    </source>
</evidence>
<dbReference type="GO" id="GO:0046930">
    <property type="term" value="C:pore complex"/>
    <property type="evidence" value="ECO:0007669"/>
    <property type="project" value="UniProtKB-KW"/>
</dbReference>
<evidence type="ECO:0000256" key="11">
    <source>
        <dbReference type="SAM" id="SignalP"/>
    </source>
</evidence>
<proteinExistence type="predicted"/>
<dbReference type="PRINTS" id="PR00182">
    <property type="entry name" value="ECOLNEIPORIN"/>
</dbReference>
<evidence type="ECO:0000313" key="13">
    <source>
        <dbReference type="EMBL" id="MDH0365068.1"/>
    </source>
</evidence>
<evidence type="ECO:0000256" key="1">
    <source>
        <dbReference type="ARBA" id="ARBA00004571"/>
    </source>
</evidence>
<keyword evidence="8" id="KW-0626">Porin</keyword>
<dbReference type="InterPro" id="IPR001702">
    <property type="entry name" value="Porin_Gram-ve"/>
</dbReference>
<evidence type="ECO:0000256" key="3">
    <source>
        <dbReference type="ARBA" id="ARBA00022448"/>
    </source>
</evidence>
<dbReference type="InterPro" id="IPR023614">
    <property type="entry name" value="Porin_dom_sf"/>
</dbReference>
<dbReference type="GO" id="GO:0034220">
    <property type="term" value="P:monoatomic ion transmembrane transport"/>
    <property type="evidence" value="ECO:0007669"/>
    <property type="project" value="InterPro"/>
</dbReference>
<dbReference type="Proteomes" id="UP001158297">
    <property type="component" value="Unassembled WGS sequence"/>
</dbReference>
<accession>A0AA42HVE6</accession>
<dbReference type="RefSeq" id="WP_279860653.1">
    <property type="nucleotide sequence ID" value="NZ_JAODZU010000035.1"/>
</dbReference>
<evidence type="ECO:0000256" key="9">
    <source>
        <dbReference type="ARBA" id="ARBA00023136"/>
    </source>
</evidence>
<dbReference type="InterPro" id="IPR033900">
    <property type="entry name" value="Gram_neg_porin_domain"/>
</dbReference>
<name>A0AA42HVE6_9BURK</name>
<reference evidence="13" key="1">
    <citation type="submission" date="2022-09" db="EMBL/GenBank/DDBJ databases">
        <title>Intensive care unit water sources are persistently colonized with multi-drug resistant bacteria and are the site of extensive horizontal gene transfer of antibiotic resistance genes.</title>
        <authorList>
            <person name="Diorio-Toth L."/>
        </authorList>
    </citation>
    <scope>NUCLEOTIDE SEQUENCE</scope>
    <source>
        <strain evidence="13">GD04130</strain>
    </source>
</reference>
<dbReference type="AlphaFoldDB" id="A0AA42HVE6"/>
<keyword evidence="9" id="KW-0472">Membrane</keyword>